<protein>
    <recommendedName>
        <fullName evidence="3">Secreted repeat protein with Y-X4-D motif</fullName>
    </recommendedName>
</protein>
<sequence>MIFTTACKKKTVEPVAEKMGIQLATDAKFGTILTDKDGKSLYFFATDVAGTANCTGGCEAVWPLYYSADASTDLNLNKTEVGEITRADGRKQSTYRGYPLYYYATDATAGDVKGDGVGGIWFVAKPDYSLMLANAQLIGANGKSYTSAYVEGTGNTKYFTDALGRTLYAFGPDKNNKNTYTKADLSNNTIWPVYEAELKSLPSVITKDLISVIDVFGKKQMTYKGWPLYYFASDAKRGDNKGITIGGIGTTWPYVSTATAVAPVAP</sequence>
<proteinExistence type="predicted"/>
<evidence type="ECO:0000313" key="1">
    <source>
        <dbReference type="EMBL" id="PWS32065.1"/>
    </source>
</evidence>
<dbReference type="Pfam" id="PF03640">
    <property type="entry name" value="Lipoprotein_15"/>
    <property type="match status" value="3"/>
</dbReference>
<dbReference type="EMBL" id="QGNY01000003">
    <property type="protein sequence ID" value="PWS32065.1"/>
    <property type="molecule type" value="Genomic_DNA"/>
</dbReference>
<dbReference type="PANTHER" id="PTHR39335:SF1">
    <property type="entry name" value="BLL4220 PROTEIN"/>
    <property type="match status" value="1"/>
</dbReference>
<dbReference type="InterPro" id="IPR005297">
    <property type="entry name" value="Lipoprotein_repeat"/>
</dbReference>
<keyword evidence="2" id="KW-1185">Reference proteome</keyword>
<comment type="caution">
    <text evidence="1">The sequence shown here is derived from an EMBL/GenBank/DDBJ whole genome shotgun (WGS) entry which is preliminary data.</text>
</comment>
<organism evidence="1 2">
    <name type="scientific">Pedobacter paludis</name>
    <dbReference type="NCBI Taxonomy" id="2203212"/>
    <lineage>
        <taxon>Bacteria</taxon>
        <taxon>Pseudomonadati</taxon>
        <taxon>Bacteroidota</taxon>
        <taxon>Sphingobacteriia</taxon>
        <taxon>Sphingobacteriales</taxon>
        <taxon>Sphingobacteriaceae</taxon>
        <taxon>Pedobacter</taxon>
    </lineage>
</organism>
<dbReference type="PANTHER" id="PTHR39335">
    <property type="entry name" value="BLL4220 PROTEIN"/>
    <property type="match status" value="1"/>
</dbReference>
<name>A0A317EZX3_9SPHI</name>
<gene>
    <name evidence="1" type="ORF">DF947_09810</name>
</gene>
<dbReference type="GO" id="GO:0043448">
    <property type="term" value="P:alkane catabolic process"/>
    <property type="evidence" value="ECO:0007669"/>
    <property type="project" value="TreeGrafter"/>
</dbReference>
<dbReference type="Proteomes" id="UP000245391">
    <property type="component" value="Unassembled WGS sequence"/>
</dbReference>
<evidence type="ECO:0008006" key="3">
    <source>
        <dbReference type="Google" id="ProtNLM"/>
    </source>
</evidence>
<evidence type="ECO:0000313" key="2">
    <source>
        <dbReference type="Proteomes" id="UP000245391"/>
    </source>
</evidence>
<accession>A0A317EZX3</accession>
<dbReference type="OrthoDB" id="597632at2"/>
<reference evidence="2" key="1">
    <citation type="submission" date="2018-05" db="EMBL/GenBank/DDBJ databases">
        <title>Pedobacter paludis sp. nov., isolated from wetland soil.</title>
        <authorList>
            <person name="Zhang Y."/>
        </authorList>
    </citation>
    <scope>NUCLEOTIDE SEQUENCE [LARGE SCALE GENOMIC DNA]</scope>
    <source>
        <strain evidence="2">R-8</strain>
    </source>
</reference>
<dbReference type="AlphaFoldDB" id="A0A317EZX3"/>